<dbReference type="PROSITE" id="PS00105">
    <property type="entry name" value="AA_TRANSFER_CLASS_1"/>
    <property type="match status" value="1"/>
</dbReference>
<dbReference type="SUPFAM" id="SSF53383">
    <property type="entry name" value="PLP-dependent transferases"/>
    <property type="match status" value="1"/>
</dbReference>
<evidence type="ECO:0000256" key="1">
    <source>
        <dbReference type="ARBA" id="ARBA00001933"/>
    </source>
</evidence>
<organism evidence="8 9">
    <name type="scientific">Xylanibacter ruminicola</name>
    <name type="common">Prevotella ruminicola</name>
    <dbReference type="NCBI Taxonomy" id="839"/>
    <lineage>
        <taxon>Bacteria</taxon>
        <taxon>Pseudomonadati</taxon>
        <taxon>Bacteroidota</taxon>
        <taxon>Bacteroidia</taxon>
        <taxon>Bacteroidales</taxon>
        <taxon>Prevotellaceae</taxon>
        <taxon>Xylanibacter</taxon>
    </lineage>
</organism>
<comment type="cofactor">
    <cofactor evidence="1 6">
        <name>pyridoxal 5'-phosphate</name>
        <dbReference type="ChEBI" id="CHEBI:597326"/>
    </cofactor>
</comment>
<dbReference type="InterPro" id="IPR004839">
    <property type="entry name" value="Aminotransferase_I/II_large"/>
</dbReference>
<keyword evidence="4 6" id="KW-0808">Transferase</keyword>
<dbReference type="RefSeq" id="WP_073043598.1">
    <property type="nucleotide sequence ID" value="NZ_FRCJ01000002.1"/>
</dbReference>
<dbReference type="GO" id="GO:0008483">
    <property type="term" value="F:transaminase activity"/>
    <property type="evidence" value="ECO:0007669"/>
    <property type="project" value="UniProtKB-KW"/>
</dbReference>
<dbReference type="CDD" id="cd00609">
    <property type="entry name" value="AAT_like"/>
    <property type="match status" value="1"/>
</dbReference>
<gene>
    <name evidence="8" type="ORF">SAMN04488494_1178</name>
</gene>
<keyword evidence="5" id="KW-0663">Pyridoxal phosphate</keyword>
<dbReference type="Pfam" id="PF00155">
    <property type="entry name" value="Aminotran_1_2"/>
    <property type="match status" value="1"/>
</dbReference>
<dbReference type="PANTHER" id="PTHR46383:SF1">
    <property type="entry name" value="ASPARTATE AMINOTRANSFERASE"/>
    <property type="match status" value="1"/>
</dbReference>
<reference evidence="8 9" key="1">
    <citation type="submission" date="2016-11" db="EMBL/GenBank/DDBJ databases">
        <authorList>
            <person name="Jaros S."/>
            <person name="Januszkiewicz K."/>
            <person name="Wedrychowicz H."/>
        </authorList>
    </citation>
    <scope>NUCLEOTIDE SEQUENCE [LARGE SCALE GENOMIC DNA]</scope>
    <source>
        <strain evidence="8 9">BPI-34</strain>
    </source>
</reference>
<evidence type="ECO:0000256" key="5">
    <source>
        <dbReference type="ARBA" id="ARBA00022898"/>
    </source>
</evidence>
<dbReference type="OrthoDB" id="9802328at2"/>
<evidence type="ECO:0000256" key="4">
    <source>
        <dbReference type="ARBA" id="ARBA00022679"/>
    </source>
</evidence>
<dbReference type="PANTHER" id="PTHR46383">
    <property type="entry name" value="ASPARTATE AMINOTRANSFERASE"/>
    <property type="match status" value="1"/>
</dbReference>
<feature type="domain" description="Aminotransferase class I/classII large" evidence="7">
    <location>
        <begin position="27"/>
        <end position="374"/>
    </location>
</feature>
<dbReference type="GO" id="GO:0030170">
    <property type="term" value="F:pyridoxal phosphate binding"/>
    <property type="evidence" value="ECO:0007669"/>
    <property type="project" value="InterPro"/>
</dbReference>
<evidence type="ECO:0000256" key="6">
    <source>
        <dbReference type="RuleBase" id="RU000481"/>
    </source>
</evidence>
<evidence type="ECO:0000256" key="2">
    <source>
        <dbReference type="ARBA" id="ARBA00007441"/>
    </source>
</evidence>
<proteinExistence type="inferred from homology"/>
<keyword evidence="3 6" id="KW-0032">Aminotransferase</keyword>
<dbReference type="EMBL" id="FRCJ01000002">
    <property type="protein sequence ID" value="SHM04064.1"/>
    <property type="molecule type" value="Genomic_DNA"/>
</dbReference>
<comment type="similarity">
    <text evidence="2 6">Belongs to the class-I pyridoxal-phosphate-dependent aminotransferase family.</text>
</comment>
<sequence>MELSALSKVIAPTLSRQLFMMAKQYDDVIDFTLGDPDVPTPKAICDAAYNAAINGLTHYAPNAGLPALREAIAKQVSIESGNNYEGKNVAVTIGATEAVCMSFMACINPGDEVIILAPYWVQYENIVKLLGGKPVIIDTFKEGFEPDLNAIFKAINERTKAIVVNSPNNPSGYIYKDAFLKELAEMASANNILIFDDEAYRSLVYDGEFPSIAKYCRKEDIVIINSFSKQFAMTGWRVGYVVADESFINAVVKFQQNIAVCVATPNQYAAIEAITNTEKYAGGIKDVFQKRRDVLIRELSKIQELTFQIPTGTFYAFIDISKTGMNSKFFCFDLLEKQHVAVIPGVAFGEAFDNYVRLAFTLNDDKIVEGINRIHEFINHSK</sequence>
<dbReference type="Proteomes" id="UP000184280">
    <property type="component" value="Unassembled WGS sequence"/>
</dbReference>
<dbReference type="Gene3D" id="3.90.1150.10">
    <property type="entry name" value="Aspartate Aminotransferase, domain 1"/>
    <property type="match status" value="1"/>
</dbReference>
<dbReference type="InterPro" id="IPR004838">
    <property type="entry name" value="NHTrfase_class1_PyrdxlP-BS"/>
</dbReference>
<dbReference type="InterPro" id="IPR050596">
    <property type="entry name" value="AspAT/PAT-like"/>
</dbReference>
<dbReference type="AlphaFoldDB" id="A0A1M7FJ40"/>
<protein>
    <recommendedName>
        <fullName evidence="6">Aminotransferase</fullName>
        <ecNumber evidence="6">2.6.1.-</ecNumber>
    </recommendedName>
</protein>
<dbReference type="FunFam" id="3.40.640.10:FF:000033">
    <property type="entry name" value="Aspartate aminotransferase"/>
    <property type="match status" value="1"/>
</dbReference>
<evidence type="ECO:0000313" key="8">
    <source>
        <dbReference type="EMBL" id="SHM04064.1"/>
    </source>
</evidence>
<name>A0A1M7FJ40_XYLRU</name>
<dbReference type="EC" id="2.6.1.-" evidence="6"/>
<evidence type="ECO:0000256" key="3">
    <source>
        <dbReference type="ARBA" id="ARBA00022576"/>
    </source>
</evidence>
<dbReference type="Gene3D" id="3.40.640.10">
    <property type="entry name" value="Type I PLP-dependent aspartate aminotransferase-like (Major domain)"/>
    <property type="match status" value="1"/>
</dbReference>
<accession>A0A1M7FJ40</accession>
<evidence type="ECO:0000259" key="7">
    <source>
        <dbReference type="Pfam" id="PF00155"/>
    </source>
</evidence>
<dbReference type="InterPro" id="IPR015422">
    <property type="entry name" value="PyrdxlP-dep_Trfase_small"/>
</dbReference>
<evidence type="ECO:0000313" key="9">
    <source>
        <dbReference type="Proteomes" id="UP000184280"/>
    </source>
</evidence>
<dbReference type="InterPro" id="IPR015421">
    <property type="entry name" value="PyrdxlP-dep_Trfase_major"/>
</dbReference>
<dbReference type="InterPro" id="IPR015424">
    <property type="entry name" value="PyrdxlP-dep_Trfase"/>
</dbReference>
<dbReference type="GO" id="GO:0006520">
    <property type="term" value="P:amino acid metabolic process"/>
    <property type="evidence" value="ECO:0007669"/>
    <property type="project" value="InterPro"/>
</dbReference>